<evidence type="ECO:0008006" key="3">
    <source>
        <dbReference type="Google" id="ProtNLM"/>
    </source>
</evidence>
<protein>
    <recommendedName>
        <fullName evidence="3">Aminoglycoside phosphotransferase domain-containing protein</fullName>
    </recommendedName>
</protein>
<accession>A0ABS5RMH4</accession>
<sequence>MFGVIVDEHERGTAADDPDDLTAITRAQLQRYGISTLVELAPDDEIDDVIDGATAPDDVVVICAAEQLTPPVIRLLTLRSVRVPAHFIVRNPDDDGRIIAARVARADLAELNHRNHRDFEDDLRKLAEIRKLHRYDFENVTANDAIRVGGSFAKSGVRPYFHKQATGRGSVKLRDEARFYTSLPRALRDSYPQVLFSQVDGESTRLGLDYVGHPNLRDLLLNLQITPRHAASVLEQVLDYEYRHAYRAHSTPTPANYLQDYHFTRVWNRLAVTIDLDPDFAPLIRSQRLQVNGRVMPNVPAMLLQLERDAHAVTRLTPEGVSPHIHGDLHLENILYDQESDKFWLVDPRGYPVCDIYYDLGKLSHSYNGHYDLLHEGRHEVSHMVSGDTAILDFALRSPHLESVYNQLGRIMRGSIADILDTDFEQVESRIRFNEAMHFCSDMPFHIHAEAAPNVAAAIYATGALLLAQVLDDFSIEPDFSTNLHHDALTRITDRAAVEWRFLS</sequence>
<proteinExistence type="predicted"/>
<dbReference type="Gene3D" id="1.10.510.10">
    <property type="entry name" value="Transferase(Phosphotransferase) domain 1"/>
    <property type="match status" value="1"/>
</dbReference>
<dbReference type="EMBL" id="JAHCLR010000028">
    <property type="protein sequence ID" value="MBS9534681.1"/>
    <property type="molecule type" value="Genomic_DNA"/>
</dbReference>
<name>A0ABS5RMH4_9MYCO</name>
<keyword evidence="2" id="KW-1185">Reference proteome</keyword>
<reference evidence="1 2" key="1">
    <citation type="submission" date="2021-05" db="EMBL/GenBank/DDBJ databases">
        <title>Mycobacterium acidophilum sp. nov., an extremely acid-tolerant member of the genus Mycobacterium.</title>
        <authorList>
            <person name="Xia J."/>
        </authorList>
    </citation>
    <scope>NUCLEOTIDE SEQUENCE [LARGE SCALE GENOMIC DNA]</scope>
    <source>
        <strain evidence="1 2">M1</strain>
    </source>
</reference>
<dbReference type="RefSeq" id="WP_214093551.1">
    <property type="nucleotide sequence ID" value="NZ_JAHCLR010000028.1"/>
</dbReference>
<dbReference type="SUPFAM" id="SSF56112">
    <property type="entry name" value="Protein kinase-like (PK-like)"/>
    <property type="match status" value="1"/>
</dbReference>
<organism evidence="1 2">
    <name type="scientific">Mycolicibacter acidiphilus</name>
    <dbReference type="NCBI Taxonomy" id="2835306"/>
    <lineage>
        <taxon>Bacteria</taxon>
        <taxon>Bacillati</taxon>
        <taxon>Actinomycetota</taxon>
        <taxon>Actinomycetes</taxon>
        <taxon>Mycobacteriales</taxon>
        <taxon>Mycobacteriaceae</taxon>
        <taxon>Mycolicibacter</taxon>
    </lineage>
</organism>
<evidence type="ECO:0000313" key="1">
    <source>
        <dbReference type="EMBL" id="MBS9534681.1"/>
    </source>
</evidence>
<evidence type="ECO:0000313" key="2">
    <source>
        <dbReference type="Proteomes" id="UP001519535"/>
    </source>
</evidence>
<dbReference type="Proteomes" id="UP001519535">
    <property type="component" value="Unassembled WGS sequence"/>
</dbReference>
<dbReference type="InterPro" id="IPR011009">
    <property type="entry name" value="Kinase-like_dom_sf"/>
</dbReference>
<gene>
    <name evidence="1" type="ORF">KIH27_13895</name>
</gene>
<comment type="caution">
    <text evidence="1">The sequence shown here is derived from an EMBL/GenBank/DDBJ whole genome shotgun (WGS) entry which is preliminary data.</text>
</comment>